<protein>
    <recommendedName>
        <fullName evidence="5">GRIP1-associated protein 1</fullName>
    </recommendedName>
</protein>
<dbReference type="PANTHER" id="PTHR18978">
    <property type="entry name" value="GRIP-1 ASSOCIATED PROTEIN 1"/>
    <property type="match status" value="1"/>
</dbReference>
<feature type="coiled-coil region" evidence="1">
    <location>
        <begin position="544"/>
        <end position="582"/>
    </location>
</feature>
<organism evidence="3 4">
    <name type="scientific">Gnathostoma spinigerum</name>
    <dbReference type="NCBI Taxonomy" id="75299"/>
    <lineage>
        <taxon>Eukaryota</taxon>
        <taxon>Metazoa</taxon>
        <taxon>Ecdysozoa</taxon>
        <taxon>Nematoda</taxon>
        <taxon>Chromadorea</taxon>
        <taxon>Rhabditida</taxon>
        <taxon>Spirurina</taxon>
        <taxon>Gnathostomatomorpha</taxon>
        <taxon>Gnathostomatoidea</taxon>
        <taxon>Gnathostomatidae</taxon>
        <taxon>Gnathostoma</taxon>
    </lineage>
</organism>
<dbReference type="InterPro" id="IPR026204">
    <property type="entry name" value="GRIPAP1"/>
</dbReference>
<feature type="coiled-coil region" evidence="1">
    <location>
        <begin position="30"/>
        <end position="57"/>
    </location>
</feature>
<feature type="compositionally biased region" description="Basic and acidic residues" evidence="2">
    <location>
        <begin position="182"/>
        <end position="191"/>
    </location>
</feature>
<reference evidence="3 4" key="1">
    <citation type="submission" date="2024-08" db="EMBL/GenBank/DDBJ databases">
        <title>Gnathostoma spinigerum genome.</title>
        <authorList>
            <person name="Gonzalez-Bertolin B."/>
            <person name="Monzon S."/>
            <person name="Zaballos A."/>
            <person name="Jimenez P."/>
            <person name="Dekumyoy P."/>
            <person name="Varona S."/>
            <person name="Cuesta I."/>
            <person name="Sumanam S."/>
            <person name="Adisakwattana P."/>
            <person name="Gasser R.B."/>
            <person name="Hernandez-Gonzalez A."/>
            <person name="Young N.D."/>
            <person name="Perteguer M.J."/>
        </authorList>
    </citation>
    <scope>NUCLEOTIDE SEQUENCE [LARGE SCALE GENOMIC DNA]</scope>
    <source>
        <strain evidence="3">AL3</strain>
        <tissue evidence="3">Liver</tissue>
    </source>
</reference>
<comment type="caution">
    <text evidence="3">The sequence shown here is derived from an EMBL/GenBank/DDBJ whole genome shotgun (WGS) entry which is preliminary data.</text>
</comment>
<accession>A0ABD6ERR4</accession>
<feature type="coiled-coil region" evidence="1">
    <location>
        <begin position="258"/>
        <end position="299"/>
    </location>
</feature>
<keyword evidence="4" id="KW-1185">Reference proteome</keyword>
<gene>
    <name evidence="3" type="ORF">AB6A40_006402</name>
</gene>
<dbReference type="EMBL" id="JBGFUD010004529">
    <property type="protein sequence ID" value="MFH4979693.1"/>
    <property type="molecule type" value="Genomic_DNA"/>
</dbReference>
<dbReference type="Gene3D" id="1.10.287.1490">
    <property type="match status" value="1"/>
</dbReference>
<dbReference type="PANTHER" id="PTHR18978:SF1">
    <property type="entry name" value="GRIP1-ASSOCIATED PROTEIN 1"/>
    <property type="match status" value="1"/>
</dbReference>
<evidence type="ECO:0000256" key="2">
    <source>
        <dbReference type="SAM" id="MobiDB-lite"/>
    </source>
</evidence>
<feature type="coiled-coil region" evidence="1">
    <location>
        <begin position="339"/>
        <end position="405"/>
    </location>
</feature>
<proteinExistence type="predicted"/>
<evidence type="ECO:0008006" key="5">
    <source>
        <dbReference type="Google" id="ProtNLM"/>
    </source>
</evidence>
<dbReference type="Proteomes" id="UP001608902">
    <property type="component" value="Unassembled WGS sequence"/>
</dbReference>
<feature type="coiled-coil region" evidence="1">
    <location>
        <begin position="84"/>
        <end position="136"/>
    </location>
</feature>
<name>A0ABD6ERR4_9BILA</name>
<sequence>MNEKDDYNIKNGLQLKHFPTQGTTISGEEFSRIQEQLLELRNKNYELLEENKRLRQIPTSDAKSDALDFASKLIGFRRGSDEKKEKISDEVLSLRKKVLTQEEEFRLQQSTLLSELNRVLARCEELEAQAAQNEILKTSEDKQSRPARSVGIGTSCSSDLDCGLFKEVNADLKVKDRSFSELENEKADLPKHGRGSQRQAERPASSEKNVGDTSSCAVEQKSKETMTDPPLRTTRETVTDSFLFGDASKERDQFLAEIAVLQNNLSEATLTCKNHETELKNLRQSLAETRASIETLKSEKAKNQDMWNEERTSLSEQLSQAEMSLIKLDAEKSKFLIASSELETEKAELESRIAAAEEKLKAKGEEMKVALKKQASMVRELRRQVQQEKKRADQYERQMEETLGGRPYRLLGPGCSSETARLESQPAAEGSSTCSWAFIAESDRNSIHTLDGDESMCSASVLESDNAELITRVASLQKKYSELSDHSKMLEDENQILRREVQEKNEVISEWIRSRPVFGENHLNSSPNKIAGVSLRRMIDMVRVDETASDIRDMNRRLQRMLEETLSKNLFLQKEIQALVEQKKVDEVV</sequence>
<feature type="region of interest" description="Disordered" evidence="2">
    <location>
        <begin position="182"/>
        <end position="234"/>
    </location>
</feature>
<dbReference type="AlphaFoldDB" id="A0ABD6ERR4"/>
<evidence type="ECO:0000313" key="3">
    <source>
        <dbReference type="EMBL" id="MFH4979693.1"/>
    </source>
</evidence>
<evidence type="ECO:0000313" key="4">
    <source>
        <dbReference type="Proteomes" id="UP001608902"/>
    </source>
</evidence>
<feature type="compositionally biased region" description="Polar residues" evidence="2">
    <location>
        <begin position="206"/>
        <end position="217"/>
    </location>
</feature>
<evidence type="ECO:0000256" key="1">
    <source>
        <dbReference type="SAM" id="Coils"/>
    </source>
</evidence>
<keyword evidence="1" id="KW-0175">Coiled coil</keyword>
<feature type="coiled-coil region" evidence="1">
    <location>
        <begin position="459"/>
        <end position="507"/>
    </location>
</feature>